<accession>A0A183EDN5</accession>
<name>A0A183EDN5_9BILA</name>
<proteinExistence type="predicted"/>
<dbReference type="WBParaSite" id="GPUH_0001910101-mRNA-1">
    <property type="protein sequence ID" value="GPUH_0001910101-mRNA-1"/>
    <property type="gene ID" value="GPUH_0001910101"/>
</dbReference>
<protein>
    <submittedName>
        <fullName evidence="2">WD_REPEATS_REGION domain-containing protein</fullName>
    </submittedName>
</protein>
<feature type="compositionally biased region" description="Polar residues" evidence="1">
    <location>
        <begin position="131"/>
        <end position="144"/>
    </location>
</feature>
<sequence length="200" mass="22496">LDRVSLNRAHSAESLSNISNSDGVSGGNQPSSSNSTSGIPKHFIISSFRFIGTGHSPQVQNNTTRTSLSSEADFTRPDENDLSFSEYRERDRDAIAYIIWKSYKFELPFRISKHFIISSFRFIGTGHSPQVQNNTTRTSLSSEADFTRPDENDLSFSEYRERDRDAIAVCSFINSESFAVVYTSGDSFIVWVIIQNKVLL</sequence>
<feature type="compositionally biased region" description="Polar residues" evidence="1">
    <location>
        <begin position="13"/>
        <end position="38"/>
    </location>
</feature>
<feature type="compositionally biased region" description="Polar residues" evidence="1">
    <location>
        <begin position="55"/>
        <end position="72"/>
    </location>
</feature>
<evidence type="ECO:0000256" key="1">
    <source>
        <dbReference type="SAM" id="MobiDB-lite"/>
    </source>
</evidence>
<feature type="region of interest" description="Disordered" evidence="1">
    <location>
        <begin position="55"/>
        <end position="79"/>
    </location>
</feature>
<feature type="region of interest" description="Disordered" evidence="1">
    <location>
        <begin position="1"/>
        <end position="38"/>
    </location>
</feature>
<organism evidence="2">
    <name type="scientific">Gongylonema pulchrum</name>
    <dbReference type="NCBI Taxonomy" id="637853"/>
    <lineage>
        <taxon>Eukaryota</taxon>
        <taxon>Metazoa</taxon>
        <taxon>Ecdysozoa</taxon>
        <taxon>Nematoda</taxon>
        <taxon>Chromadorea</taxon>
        <taxon>Rhabditida</taxon>
        <taxon>Spirurina</taxon>
        <taxon>Spiruromorpha</taxon>
        <taxon>Spiruroidea</taxon>
        <taxon>Gongylonematidae</taxon>
        <taxon>Gongylonema</taxon>
    </lineage>
</organism>
<feature type="region of interest" description="Disordered" evidence="1">
    <location>
        <begin position="131"/>
        <end position="150"/>
    </location>
</feature>
<reference evidence="2" key="1">
    <citation type="submission" date="2016-06" db="UniProtKB">
        <authorList>
            <consortium name="WormBaseParasite"/>
        </authorList>
    </citation>
    <scope>IDENTIFICATION</scope>
</reference>
<dbReference type="AlphaFoldDB" id="A0A183EDN5"/>
<evidence type="ECO:0000313" key="2">
    <source>
        <dbReference type="WBParaSite" id="GPUH_0001910101-mRNA-1"/>
    </source>
</evidence>